<dbReference type="NCBIfam" id="NF002991">
    <property type="entry name" value="PRK03739.1"/>
    <property type="match status" value="1"/>
</dbReference>
<dbReference type="SMART" id="SM00917">
    <property type="entry name" value="LeuA_dimer"/>
    <property type="match status" value="1"/>
</dbReference>
<reference evidence="12 13" key="1">
    <citation type="journal article" date="2018" name="Appl. Microbiol. Biotechnol.">
        <title>Co-cultivation of the strictly anaerobic methanogen Methanosarcina barkeri with aerobic methanotrophs in an oxygen-limited membrane bioreactor.</title>
        <authorList>
            <person name="In 't Zandt M.H."/>
            <person name="van den Bosch T.J.M."/>
            <person name="Rijkers R."/>
            <person name="van Kessel M.A.H.J."/>
            <person name="Jetten M.S.M."/>
            <person name="Welte C.U."/>
        </authorList>
    </citation>
    <scope>NUCLEOTIDE SEQUENCE [LARGE SCALE GENOMIC DNA]</scope>
    <source>
        <strain evidence="12 13">DSM 17706</strain>
    </source>
</reference>
<comment type="caution">
    <text evidence="12">The sequence shown here is derived from an EMBL/GenBank/DDBJ whole genome shotgun (WGS) entry which is preliminary data.</text>
</comment>
<dbReference type="UniPathway" id="UPA00048">
    <property type="reaction ID" value="UER00070"/>
</dbReference>
<dbReference type="OrthoDB" id="9803573at2"/>
<dbReference type="GO" id="GO:0005737">
    <property type="term" value="C:cytoplasm"/>
    <property type="evidence" value="ECO:0007669"/>
    <property type="project" value="UniProtKB-SubCell"/>
</dbReference>
<dbReference type="NCBIfam" id="TIGR00970">
    <property type="entry name" value="leuA_yeast"/>
    <property type="match status" value="1"/>
</dbReference>
<organism evidence="12 13">
    <name type="scientific">Methylosinus sporium</name>
    <dbReference type="NCBI Taxonomy" id="428"/>
    <lineage>
        <taxon>Bacteria</taxon>
        <taxon>Pseudomonadati</taxon>
        <taxon>Pseudomonadota</taxon>
        <taxon>Alphaproteobacteria</taxon>
        <taxon>Hyphomicrobiales</taxon>
        <taxon>Methylocystaceae</taxon>
        <taxon>Methylosinus</taxon>
    </lineage>
</organism>
<dbReference type="Proteomes" id="UP000245137">
    <property type="component" value="Unassembled WGS sequence"/>
</dbReference>
<dbReference type="AlphaFoldDB" id="A0A2U1SMK2"/>
<dbReference type="CDD" id="cd07942">
    <property type="entry name" value="DRE_TIM_LeuA"/>
    <property type="match status" value="1"/>
</dbReference>
<evidence type="ECO:0000256" key="9">
    <source>
        <dbReference type="ARBA" id="ARBA00023304"/>
    </source>
</evidence>
<name>A0A2U1SMK2_METSR</name>
<dbReference type="EMBL" id="PUIV01000035">
    <property type="protein sequence ID" value="PWB92841.1"/>
    <property type="molecule type" value="Genomic_DNA"/>
</dbReference>
<dbReference type="Pfam" id="PF00682">
    <property type="entry name" value="HMGL-like"/>
    <property type="match status" value="1"/>
</dbReference>
<proteinExistence type="inferred from homology"/>
<sequence>MNSLDGKYRPYPPIALPGRTWPDRVIAHPPIWCSVDLRDGNQALIQPLGIDAKVEFFSLLVGIGFKEIEIGFPAASETEYAFVRRLIEENRIPDDVTVQVLVQAREHLIHKTFEALAGVKRAIVHLYNSTSSVQRRVVFRKDRKEIIDIAVEGARLVQQSAAALADTDVLFQYSPESFTGTELDFAVQICEAVADVWQPSRERKIIINLPATVELSTPNIYADQIEWFCRNFDYRDASIISIHTHNDRGTGIAAAEFGLMAGGERIEGTLFGNGERTGNADIVTLALNMFSQGVAPGLDLANLPQIARIVARNNQIPIGARHPYAGDLVFTAFSGSHQDAIRKGLAARRVERAPLWEVPYLPIDPADIGRHYEPVVRINSQSGKGGVAYILEDHCGYQIPRDLQIEFSQIVQEICDETGKELTPSEIGEVFRAAYMPDEPFRLGNHETRCDVVNETTSLTCVIRQGDASREISGNGTGPLSALVNALREAFGFQLSVLDYHEHAIGEGQDACAISYAQCSVDGKPPRYGIGIHRSTEVATLISVISSVNLSIQGSDEAGEVERPRRIRQIEEQNNGAG</sequence>
<feature type="binding site" evidence="10">
    <location>
        <position position="245"/>
    </location>
    <ligand>
        <name>Mg(2+)</name>
        <dbReference type="ChEBI" id="CHEBI:18420"/>
    </ligand>
</feature>
<dbReference type="Pfam" id="PF08502">
    <property type="entry name" value="LeuA_dimer"/>
    <property type="match status" value="1"/>
</dbReference>
<gene>
    <name evidence="10 12" type="primary">leuA</name>
    <name evidence="12" type="ORF">C5689_16165</name>
</gene>
<comment type="pathway">
    <text evidence="2 10">Amino-acid biosynthesis; L-leucine biosynthesis; L-leucine from 3-methyl-2-oxobutanoate: step 1/4.</text>
</comment>
<dbReference type="EC" id="2.3.3.13" evidence="4 10"/>
<keyword evidence="10" id="KW-0460">Magnesium</keyword>
<evidence type="ECO:0000256" key="5">
    <source>
        <dbReference type="ARBA" id="ARBA00022430"/>
    </source>
</evidence>
<feature type="domain" description="Pyruvate carboxyltransferase" evidence="11">
    <location>
        <begin position="30"/>
        <end position="304"/>
    </location>
</feature>
<accession>A0A2U1SMK2</accession>
<feature type="binding site" evidence="10">
    <location>
        <position position="279"/>
    </location>
    <ligand>
        <name>Mg(2+)</name>
        <dbReference type="ChEBI" id="CHEBI:18420"/>
    </ligand>
</feature>
<dbReference type="PANTHER" id="PTHR46911:SF1">
    <property type="entry name" value="2-ISOPROPYLMALATE SYNTHASE"/>
    <property type="match status" value="1"/>
</dbReference>
<dbReference type="PANTHER" id="PTHR46911">
    <property type="match status" value="1"/>
</dbReference>
<dbReference type="PROSITE" id="PS50991">
    <property type="entry name" value="PYR_CT"/>
    <property type="match status" value="1"/>
</dbReference>
<dbReference type="SUPFAM" id="SSF51569">
    <property type="entry name" value="Aldolase"/>
    <property type="match status" value="1"/>
</dbReference>
<comment type="catalytic activity">
    <reaction evidence="1 10">
        <text>3-methyl-2-oxobutanoate + acetyl-CoA + H2O = (2S)-2-isopropylmalate + CoA + H(+)</text>
        <dbReference type="Rhea" id="RHEA:21524"/>
        <dbReference type="ChEBI" id="CHEBI:1178"/>
        <dbReference type="ChEBI" id="CHEBI:11851"/>
        <dbReference type="ChEBI" id="CHEBI:15377"/>
        <dbReference type="ChEBI" id="CHEBI:15378"/>
        <dbReference type="ChEBI" id="CHEBI:57287"/>
        <dbReference type="ChEBI" id="CHEBI:57288"/>
        <dbReference type="EC" id="2.3.3.13"/>
    </reaction>
</comment>
<keyword evidence="10" id="KW-0963">Cytoplasm</keyword>
<dbReference type="GO" id="GO:0003985">
    <property type="term" value="F:acetyl-CoA C-acetyltransferase activity"/>
    <property type="evidence" value="ECO:0007669"/>
    <property type="project" value="UniProtKB-UniRule"/>
</dbReference>
<comment type="similarity">
    <text evidence="3 10">Belongs to the alpha-IPM synthase/homocitrate synthase family. LeuA type 2 subfamily.</text>
</comment>
<comment type="subunit">
    <text evidence="10">Homodimer.</text>
</comment>
<feature type="region of interest" description="Regulatory domain" evidence="10">
    <location>
        <begin position="438"/>
        <end position="578"/>
    </location>
</feature>
<keyword evidence="6 10" id="KW-0028">Amino-acid biosynthesis</keyword>
<evidence type="ECO:0000256" key="2">
    <source>
        <dbReference type="ARBA" id="ARBA00004689"/>
    </source>
</evidence>
<dbReference type="GO" id="GO:0000287">
    <property type="term" value="F:magnesium ion binding"/>
    <property type="evidence" value="ECO:0007669"/>
    <property type="project" value="UniProtKB-UniRule"/>
</dbReference>
<feature type="binding site" evidence="10">
    <location>
        <position position="39"/>
    </location>
    <ligand>
        <name>Mg(2+)</name>
        <dbReference type="ChEBI" id="CHEBI:18420"/>
    </ligand>
</feature>
<dbReference type="SUPFAM" id="SSF89000">
    <property type="entry name" value="post-HMGL domain-like"/>
    <property type="match status" value="1"/>
</dbReference>
<keyword evidence="8 10" id="KW-0479">Metal-binding</keyword>
<protein>
    <recommendedName>
        <fullName evidence="4 10">2-isopropylmalate synthase</fullName>
        <ecNumber evidence="4 10">2.3.3.13</ecNumber>
    </recommendedName>
    <alternativeName>
        <fullName evidence="10">Alpha-IPM synthase</fullName>
    </alternativeName>
    <alternativeName>
        <fullName evidence="10">Alpha-isopropylmalate synthase</fullName>
    </alternativeName>
</protein>
<dbReference type="RefSeq" id="WP_108918298.1">
    <property type="nucleotide sequence ID" value="NZ_BGJY01000004.1"/>
</dbReference>
<evidence type="ECO:0000256" key="1">
    <source>
        <dbReference type="ARBA" id="ARBA00000064"/>
    </source>
</evidence>
<evidence type="ECO:0000256" key="7">
    <source>
        <dbReference type="ARBA" id="ARBA00022679"/>
    </source>
</evidence>
<dbReference type="InterPro" id="IPR039371">
    <property type="entry name" value="LeuA_N_DRE-TIM"/>
</dbReference>
<evidence type="ECO:0000256" key="3">
    <source>
        <dbReference type="ARBA" id="ARBA00009767"/>
    </source>
</evidence>
<dbReference type="InterPro" id="IPR013785">
    <property type="entry name" value="Aldolase_TIM"/>
</dbReference>
<dbReference type="SUPFAM" id="SSF110921">
    <property type="entry name" value="2-isopropylmalate synthase LeuA, allosteric (dimerisation) domain"/>
    <property type="match status" value="1"/>
</dbReference>
<evidence type="ECO:0000256" key="10">
    <source>
        <dbReference type="HAMAP-Rule" id="MF_00572"/>
    </source>
</evidence>
<dbReference type="InterPro" id="IPR054692">
    <property type="entry name" value="LeuA-like_post-cat"/>
</dbReference>
<dbReference type="GO" id="GO:0003852">
    <property type="term" value="F:2-isopropylmalate synthase activity"/>
    <property type="evidence" value="ECO:0007669"/>
    <property type="project" value="UniProtKB-UniRule"/>
</dbReference>
<dbReference type="InterPro" id="IPR002034">
    <property type="entry name" value="AIPM/Hcit_synth_CS"/>
</dbReference>
<comment type="cofactor">
    <cofactor evidence="10">
        <name>Mg(2+)</name>
        <dbReference type="ChEBI" id="CHEBI:18420"/>
    </cofactor>
</comment>
<dbReference type="Gene3D" id="3.20.20.70">
    <property type="entry name" value="Aldolase class I"/>
    <property type="match status" value="1"/>
</dbReference>
<dbReference type="PROSITE" id="PS00816">
    <property type="entry name" value="AIPM_HOMOCIT_SYNTH_2"/>
    <property type="match status" value="1"/>
</dbReference>
<keyword evidence="13" id="KW-1185">Reference proteome</keyword>
<evidence type="ECO:0000256" key="6">
    <source>
        <dbReference type="ARBA" id="ARBA00022605"/>
    </source>
</evidence>
<evidence type="ECO:0000313" key="12">
    <source>
        <dbReference type="EMBL" id="PWB92841.1"/>
    </source>
</evidence>
<feature type="binding site" evidence="10">
    <location>
        <position position="243"/>
    </location>
    <ligand>
        <name>Mg(2+)</name>
        <dbReference type="ChEBI" id="CHEBI:18420"/>
    </ligand>
</feature>
<dbReference type="InterPro" id="IPR005668">
    <property type="entry name" value="IPM_Synthase"/>
</dbReference>
<evidence type="ECO:0000256" key="8">
    <source>
        <dbReference type="ARBA" id="ARBA00022723"/>
    </source>
</evidence>
<keyword evidence="5 10" id="KW-0432">Leucine biosynthesis</keyword>
<evidence type="ECO:0000259" key="11">
    <source>
        <dbReference type="PROSITE" id="PS50991"/>
    </source>
</evidence>
<dbReference type="PROSITE" id="PS00815">
    <property type="entry name" value="AIPM_HOMOCIT_SYNTH_1"/>
    <property type="match status" value="1"/>
</dbReference>
<dbReference type="InterPro" id="IPR036230">
    <property type="entry name" value="LeuA_allosteric_dom_sf"/>
</dbReference>
<evidence type="ECO:0000313" key="13">
    <source>
        <dbReference type="Proteomes" id="UP000245137"/>
    </source>
</evidence>
<dbReference type="HAMAP" id="MF_00572">
    <property type="entry name" value="LeuA_type2"/>
    <property type="match status" value="1"/>
</dbReference>
<comment type="function">
    <text evidence="10">Catalyzes the condensation of the acetyl group of acetyl-CoA with 3-methyl-2-oxobutanoate (2-ketoisovalerate) to form 3-carboxy-3-hydroxy-4-methylpentanoate (2-isopropylmalate).</text>
</comment>
<dbReference type="InterPro" id="IPR013709">
    <property type="entry name" value="2-isopropylmalate_synth_dimer"/>
</dbReference>
<evidence type="ECO:0000256" key="4">
    <source>
        <dbReference type="ARBA" id="ARBA00012973"/>
    </source>
</evidence>
<comment type="subcellular location">
    <subcellularLocation>
        <location evidence="10">Cytoplasm</location>
    </subcellularLocation>
</comment>
<dbReference type="InterPro" id="IPR000891">
    <property type="entry name" value="PYR_CT"/>
</dbReference>
<keyword evidence="9 10" id="KW-0100">Branched-chain amino acid biosynthesis</keyword>
<dbReference type="GO" id="GO:0009098">
    <property type="term" value="P:L-leucine biosynthetic process"/>
    <property type="evidence" value="ECO:0007669"/>
    <property type="project" value="UniProtKB-UniRule"/>
</dbReference>
<dbReference type="Gene3D" id="3.30.160.270">
    <property type="match status" value="1"/>
</dbReference>
<keyword evidence="7 10" id="KW-0808">Transferase</keyword>
<dbReference type="Pfam" id="PF22615">
    <property type="entry name" value="IPMS_D2"/>
    <property type="match status" value="1"/>
</dbReference>